<dbReference type="PANTHER" id="PTHR30465">
    <property type="entry name" value="INNER MEMBRANE ABC TRANSPORTER"/>
    <property type="match status" value="1"/>
</dbReference>
<dbReference type="Gene3D" id="1.10.3720.10">
    <property type="entry name" value="MetI-like"/>
    <property type="match status" value="1"/>
</dbReference>
<comment type="similarity">
    <text evidence="7">Belongs to the binding-protein-dependent transport system permease family.</text>
</comment>
<comment type="caution">
    <text evidence="9">The sequence shown here is derived from an EMBL/GenBank/DDBJ whole genome shotgun (WGS) entry which is preliminary data.</text>
</comment>
<evidence type="ECO:0000259" key="8">
    <source>
        <dbReference type="PROSITE" id="PS50928"/>
    </source>
</evidence>
<dbReference type="STRING" id="592010.GCWU000182_000105"/>
<feature type="transmembrane region" description="Helical" evidence="7">
    <location>
        <begin position="131"/>
        <end position="155"/>
    </location>
</feature>
<keyword evidence="4 7" id="KW-0812">Transmembrane</keyword>
<dbReference type="eggNOG" id="COG0601">
    <property type="taxonomic scope" value="Bacteria"/>
</dbReference>
<accession>W1Q568</accession>
<name>W1Q568_ABIDE</name>
<feature type="transmembrane region" description="Helical" evidence="7">
    <location>
        <begin position="99"/>
        <end position="119"/>
    </location>
</feature>
<protein>
    <submittedName>
        <fullName evidence="9">Oligopeptide ABC transporter, permease protein AppB</fullName>
    </submittedName>
</protein>
<organism evidence="9 10">
    <name type="scientific">Abiotrophia defectiva ATCC 49176</name>
    <dbReference type="NCBI Taxonomy" id="592010"/>
    <lineage>
        <taxon>Bacteria</taxon>
        <taxon>Bacillati</taxon>
        <taxon>Bacillota</taxon>
        <taxon>Bacilli</taxon>
        <taxon>Lactobacillales</taxon>
        <taxon>Aerococcaceae</taxon>
        <taxon>Abiotrophia</taxon>
    </lineage>
</organism>
<dbReference type="PANTHER" id="PTHR30465:SF0">
    <property type="entry name" value="OLIGOPEPTIDE TRANSPORT SYSTEM PERMEASE PROTEIN APPB"/>
    <property type="match status" value="1"/>
</dbReference>
<reference evidence="9" key="1">
    <citation type="submission" date="2013-06" db="EMBL/GenBank/DDBJ databases">
        <authorList>
            <person name="Weinstock G."/>
            <person name="Sodergren E."/>
            <person name="Clifton S."/>
            <person name="Fulton L."/>
            <person name="Fulton B."/>
            <person name="Courtney L."/>
            <person name="Fronick C."/>
            <person name="Harrison M."/>
            <person name="Strong C."/>
            <person name="Farmer C."/>
            <person name="Delahaunty K."/>
            <person name="Markovic C."/>
            <person name="Hall O."/>
            <person name="Minx P."/>
            <person name="Tomlinson C."/>
            <person name="Mitreva M."/>
            <person name="Nelson J."/>
            <person name="Hou S."/>
            <person name="Wollam A."/>
            <person name="Pepin K.H."/>
            <person name="Johnson M."/>
            <person name="Bhonagiri V."/>
            <person name="Nash W.E."/>
            <person name="Warren W."/>
            <person name="Chinwalla A."/>
            <person name="Mardis E.R."/>
            <person name="Wilson R.K."/>
        </authorList>
    </citation>
    <scope>NUCLEOTIDE SEQUENCE [LARGE SCALE GENOMIC DNA]</scope>
    <source>
        <strain evidence="9">ATCC 49176</strain>
    </source>
</reference>
<dbReference type="NCBIfam" id="NF045472">
    <property type="entry name" value="Opp4B"/>
    <property type="match status" value="1"/>
</dbReference>
<dbReference type="AlphaFoldDB" id="W1Q568"/>
<evidence type="ECO:0000313" key="9">
    <source>
        <dbReference type="EMBL" id="ESK66418.1"/>
    </source>
</evidence>
<sequence length="320" mass="36125">MWKVIFRRLLLMIPQLLALSVLIFVMAELMPGDPLTGLVDPKISAEQIEAMRVKLGLNQPLWKRYIDWMVGMFHGDFGRSFAHKQPVTAIIAQRIWPTVWLSLFTTIITYMIALPLGILSGRYSGGWFDKVVNFYNFLTFSIPSFVLGLFFLWLFGYTLGWFPTRGTVGAGLQPGTLDYVLSRIYHMILPAFTLAVLSTTSTIQWLRSGIVDAKADDYVRTARAKGVPERVVYNKHILRNALLPIAAFFGYELTGLFGGAMITEQIFTYQGMGQLFITSVSGRDYSVMITLVLFYGFLTLLGGLLSDIIMVFVDPRVRLD</sequence>
<dbReference type="Proteomes" id="UP000019050">
    <property type="component" value="Unassembled WGS sequence"/>
</dbReference>
<keyword evidence="10" id="KW-1185">Reference proteome</keyword>
<evidence type="ECO:0000256" key="4">
    <source>
        <dbReference type="ARBA" id="ARBA00022692"/>
    </source>
</evidence>
<evidence type="ECO:0000256" key="1">
    <source>
        <dbReference type="ARBA" id="ARBA00004651"/>
    </source>
</evidence>
<evidence type="ECO:0000313" key="10">
    <source>
        <dbReference type="Proteomes" id="UP000019050"/>
    </source>
</evidence>
<dbReference type="HOGENOM" id="CLU_036879_1_2_9"/>
<dbReference type="Pfam" id="PF19300">
    <property type="entry name" value="BPD_transp_1_N"/>
    <property type="match status" value="1"/>
</dbReference>
<dbReference type="GO" id="GO:0005886">
    <property type="term" value="C:plasma membrane"/>
    <property type="evidence" value="ECO:0007669"/>
    <property type="project" value="UniProtKB-SubCell"/>
</dbReference>
<dbReference type="OrthoDB" id="9773683at2"/>
<dbReference type="CDD" id="cd06261">
    <property type="entry name" value="TM_PBP2"/>
    <property type="match status" value="1"/>
</dbReference>
<dbReference type="InterPro" id="IPR000515">
    <property type="entry name" value="MetI-like"/>
</dbReference>
<dbReference type="GeneID" id="84816274"/>
<evidence type="ECO:0000256" key="2">
    <source>
        <dbReference type="ARBA" id="ARBA00022448"/>
    </source>
</evidence>
<keyword evidence="6 7" id="KW-0472">Membrane</keyword>
<keyword evidence="3" id="KW-1003">Cell membrane</keyword>
<gene>
    <name evidence="9" type="ORF">GCWU000182_000105</name>
</gene>
<evidence type="ECO:0000256" key="7">
    <source>
        <dbReference type="RuleBase" id="RU363032"/>
    </source>
</evidence>
<dbReference type="SUPFAM" id="SSF161098">
    <property type="entry name" value="MetI-like"/>
    <property type="match status" value="1"/>
</dbReference>
<dbReference type="EMBL" id="ACIN03000001">
    <property type="protein sequence ID" value="ESK66418.1"/>
    <property type="molecule type" value="Genomic_DNA"/>
</dbReference>
<feature type="domain" description="ABC transmembrane type-1" evidence="8">
    <location>
        <begin position="95"/>
        <end position="306"/>
    </location>
</feature>
<dbReference type="InterPro" id="IPR045621">
    <property type="entry name" value="BPD_transp_1_N"/>
</dbReference>
<proteinExistence type="inferred from homology"/>
<dbReference type="PROSITE" id="PS50928">
    <property type="entry name" value="ABC_TM1"/>
    <property type="match status" value="1"/>
</dbReference>
<feature type="transmembrane region" description="Helical" evidence="7">
    <location>
        <begin position="242"/>
        <end position="267"/>
    </location>
</feature>
<comment type="subcellular location">
    <subcellularLocation>
        <location evidence="1 7">Cell membrane</location>
        <topology evidence="1 7">Multi-pass membrane protein</topology>
    </subcellularLocation>
</comment>
<evidence type="ECO:0000256" key="6">
    <source>
        <dbReference type="ARBA" id="ARBA00023136"/>
    </source>
</evidence>
<keyword evidence="5 7" id="KW-1133">Transmembrane helix</keyword>
<feature type="transmembrane region" description="Helical" evidence="7">
    <location>
        <begin position="287"/>
        <end position="313"/>
    </location>
</feature>
<dbReference type="RefSeq" id="WP_023390766.1">
    <property type="nucleotide sequence ID" value="NZ_KI535340.1"/>
</dbReference>
<evidence type="ECO:0000256" key="5">
    <source>
        <dbReference type="ARBA" id="ARBA00022989"/>
    </source>
</evidence>
<dbReference type="InterPro" id="IPR035906">
    <property type="entry name" value="MetI-like_sf"/>
</dbReference>
<dbReference type="GO" id="GO:0055085">
    <property type="term" value="P:transmembrane transport"/>
    <property type="evidence" value="ECO:0007669"/>
    <property type="project" value="InterPro"/>
</dbReference>
<evidence type="ECO:0000256" key="3">
    <source>
        <dbReference type="ARBA" id="ARBA00022475"/>
    </source>
</evidence>
<dbReference type="Pfam" id="PF00528">
    <property type="entry name" value="BPD_transp_1"/>
    <property type="match status" value="1"/>
</dbReference>
<feature type="transmembrane region" description="Helical" evidence="7">
    <location>
        <begin position="184"/>
        <end position="206"/>
    </location>
</feature>
<keyword evidence="2 7" id="KW-0813">Transport</keyword>